<dbReference type="PANTHER" id="PTHR33495">
    <property type="entry name" value="ANTI-SIGMA FACTOR ANTAGONIST TM_1081-RELATED-RELATED"/>
    <property type="match status" value="1"/>
</dbReference>
<dbReference type="NCBIfam" id="TIGR00377">
    <property type="entry name" value="ant_ant_sig"/>
    <property type="match status" value="1"/>
</dbReference>
<dbReference type="InterPro" id="IPR002645">
    <property type="entry name" value="STAS_dom"/>
</dbReference>
<gene>
    <name evidence="4" type="ORF">PQJ61_12415</name>
</gene>
<evidence type="ECO:0000259" key="3">
    <source>
        <dbReference type="PROSITE" id="PS50801"/>
    </source>
</evidence>
<sequence>MEIKLKKYHDIYIMVLEGELDLYNAPELEKVFQTLVNQGIRVFILDFEKVSYIDSSGVGILLKLNGIANGRDFDFILSAVDGEVLNVLKLTNLIQFFPMEPDYTNAVKKLLKESPPKSGVSIND</sequence>
<dbReference type="InterPro" id="IPR003658">
    <property type="entry name" value="Anti-sigma_ant"/>
</dbReference>
<comment type="caution">
    <text evidence="4">The sequence shown here is derived from an EMBL/GenBank/DDBJ whole genome shotgun (WGS) entry which is preliminary data.</text>
</comment>
<organism evidence="4 5">
    <name type="scientific">Candidatus Thalassospirochaeta sargassi</name>
    <dbReference type="NCBI Taxonomy" id="3119039"/>
    <lineage>
        <taxon>Bacteria</taxon>
        <taxon>Pseudomonadati</taxon>
        <taxon>Spirochaetota</taxon>
        <taxon>Spirochaetia</taxon>
        <taxon>Spirochaetales</taxon>
        <taxon>Spirochaetaceae</taxon>
        <taxon>Candidatus Thalassospirochaeta</taxon>
    </lineage>
</organism>
<dbReference type="Pfam" id="PF01740">
    <property type="entry name" value="STAS"/>
    <property type="match status" value="1"/>
</dbReference>
<dbReference type="CDD" id="cd07043">
    <property type="entry name" value="STAS_anti-anti-sigma_factors"/>
    <property type="match status" value="1"/>
</dbReference>
<evidence type="ECO:0000313" key="5">
    <source>
        <dbReference type="Proteomes" id="UP001221217"/>
    </source>
</evidence>
<feature type="domain" description="STAS" evidence="3">
    <location>
        <begin position="1"/>
        <end position="110"/>
    </location>
</feature>
<dbReference type="Gene3D" id="3.30.750.24">
    <property type="entry name" value="STAS domain"/>
    <property type="match status" value="1"/>
</dbReference>
<name>A0AAJ1IDZ9_9SPIO</name>
<dbReference type="SUPFAM" id="SSF52091">
    <property type="entry name" value="SpoIIaa-like"/>
    <property type="match status" value="1"/>
</dbReference>
<evidence type="ECO:0000256" key="1">
    <source>
        <dbReference type="ARBA" id="ARBA00009013"/>
    </source>
</evidence>
<dbReference type="AlphaFoldDB" id="A0AAJ1IDZ9"/>
<dbReference type="PROSITE" id="PS50801">
    <property type="entry name" value="STAS"/>
    <property type="match status" value="1"/>
</dbReference>
<dbReference type="InterPro" id="IPR036513">
    <property type="entry name" value="STAS_dom_sf"/>
</dbReference>
<dbReference type="Proteomes" id="UP001221217">
    <property type="component" value="Unassembled WGS sequence"/>
</dbReference>
<protein>
    <recommendedName>
        <fullName evidence="2">Anti-sigma factor antagonist</fullName>
    </recommendedName>
</protein>
<evidence type="ECO:0000313" key="4">
    <source>
        <dbReference type="EMBL" id="MDC7227560.1"/>
    </source>
</evidence>
<comment type="similarity">
    <text evidence="1 2">Belongs to the anti-sigma-factor antagonist family.</text>
</comment>
<reference evidence="4 5" key="1">
    <citation type="submission" date="2022-12" db="EMBL/GenBank/DDBJ databases">
        <title>Metagenome assembled genome from gulf of manar.</title>
        <authorList>
            <person name="Kohli P."/>
            <person name="Pk S."/>
            <person name="Venkata Ramana C."/>
            <person name="Sasikala C."/>
        </authorList>
    </citation>
    <scope>NUCLEOTIDE SEQUENCE [LARGE SCALE GENOMIC DNA]</scope>
    <source>
        <strain evidence="4">JB008</strain>
    </source>
</reference>
<evidence type="ECO:0000256" key="2">
    <source>
        <dbReference type="RuleBase" id="RU003749"/>
    </source>
</evidence>
<dbReference type="GO" id="GO:0043856">
    <property type="term" value="F:anti-sigma factor antagonist activity"/>
    <property type="evidence" value="ECO:0007669"/>
    <property type="project" value="InterPro"/>
</dbReference>
<proteinExistence type="inferred from homology"/>
<accession>A0AAJ1IDZ9</accession>
<dbReference type="EMBL" id="JAQQAL010000028">
    <property type="protein sequence ID" value="MDC7227560.1"/>
    <property type="molecule type" value="Genomic_DNA"/>
</dbReference>